<accession>A0A3B1D810</accession>
<name>A0A3B1D810_9ZZZZ</name>
<protein>
    <submittedName>
        <fullName evidence="1">Uncharacterized protein</fullName>
    </submittedName>
</protein>
<proteinExistence type="predicted"/>
<gene>
    <name evidence="1" type="ORF">MNBD_NITROSPINAE03-821</name>
</gene>
<dbReference type="EMBL" id="UOGB01000307">
    <property type="protein sequence ID" value="VAX24867.1"/>
    <property type="molecule type" value="Genomic_DNA"/>
</dbReference>
<organism evidence="1">
    <name type="scientific">hydrothermal vent metagenome</name>
    <dbReference type="NCBI Taxonomy" id="652676"/>
    <lineage>
        <taxon>unclassified sequences</taxon>
        <taxon>metagenomes</taxon>
        <taxon>ecological metagenomes</taxon>
    </lineage>
</organism>
<reference evidence="1" key="1">
    <citation type="submission" date="2018-06" db="EMBL/GenBank/DDBJ databases">
        <authorList>
            <person name="Zhirakovskaya E."/>
        </authorList>
    </citation>
    <scope>NUCLEOTIDE SEQUENCE</scope>
</reference>
<dbReference type="AlphaFoldDB" id="A0A3B1D810"/>
<evidence type="ECO:0000313" key="1">
    <source>
        <dbReference type="EMBL" id="VAX24867.1"/>
    </source>
</evidence>
<sequence>MNARLIDVNSPLILSSSSYTLKMNKEFEKMLTGESPF</sequence>